<dbReference type="GO" id="GO:0004803">
    <property type="term" value="F:transposase activity"/>
    <property type="evidence" value="ECO:0007669"/>
    <property type="project" value="InterPro"/>
</dbReference>
<evidence type="ECO:0000259" key="1">
    <source>
        <dbReference type="Pfam" id="PF01609"/>
    </source>
</evidence>
<dbReference type="GO" id="GO:0003677">
    <property type="term" value="F:DNA binding"/>
    <property type="evidence" value="ECO:0007669"/>
    <property type="project" value="InterPro"/>
</dbReference>
<dbReference type="GO" id="GO:0006313">
    <property type="term" value="P:DNA transposition"/>
    <property type="evidence" value="ECO:0007669"/>
    <property type="project" value="InterPro"/>
</dbReference>
<dbReference type="OrthoDB" id="9798237at2"/>
<dbReference type="PANTHER" id="PTHR30007:SF0">
    <property type="entry name" value="TRANSPOSASE"/>
    <property type="match status" value="1"/>
</dbReference>
<dbReference type="Proteomes" id="UP000323300">
    <property type="component" value="Unassembled WGS sequence"/>
</dbReference>
<name>A0A1I4AEN6_9HYPH</name>
<accession>A0A1I4AEN6</accession>
<dbReference type="Pfam" id="PF13340">
    <property type="entry name" value="DUF4096"/>
    <property type="match status" value="1"/>
</dbReference>
<evidence type="ECO:0000313" key="3">
    <source>
        <dbReference type="EMBL" id="SFK54650.1"/>
    </source>
</evidence>
<dbReference type="PANTHER" id="PTHR30007">
    <property type="entry name" value="PHP DOMAIN PROTEIN"/>
    <property type="match status" value="1"/>
</dbReference>
<evidence type="ECO:0000259" key="2">
    <source>
        <dbReference type="Pfam" id="PF13340"/>
    </source>
</evidence>
<sequence>MWTPATRRQHSRENLRYETDTTDAEWSLIAPLMPRASRTGRPRRWSLREIMNAIFYVMRGGIGWRLLPSDFPPRSTVFRWFCLFRDTCLFEKMNHKLLMLDRERCGREASPTASIIDSQTVKTCESGGPRGYDAGKKIKGRKRHALVDTDGRALVLYPHPASIQDRDGAGPILNASRRPFPFIRMVFADSGYRGPRVAEATSIAVEIVKRQPDQIGFAVQPRRWVVERFFAWISRNRRLWKDAEATIESATAFLYAAAVMILVRRIARNQ</sequence>
<gene>
    <name evidence="3" type="ORF">SAMN04488498_10813</name>
</gene>
<proteinExistence type="predicted"/>
<dbReference type="RefSeq" id="WP_149760842.1">
    <property type="nucleotide sequence ID" value="NZ_FOSL01000008.1"/>
</dbReference>
<dbReference type="NCBIfam" id="NF033580">
    <property type="entry name" value="transpos_IS5_3"/>
    <property type="match status" value="1"/>
</dbReference>
<dbReference type="AlphaFoldDB" id="A0A1I4AEN6"/>
<keyword evidence="4" id="KW-1185">Reference proteome</keyword>
<protein>
    <submittedName>
        <fullName evidence="3">Putative transposase</fullName>
    </submittedName>
</protein>
<organism evidence="3 4">
    <name type="scientific">Neomesorhizobium albiziae</name>
    <dbReference type="NCBI Taxonomy" id="335020"/>
    <lineage>
        <taxon>Bacteria</taxon>
        <taxon>Pseudomonadati</taxon>
        <taxon>Pseudomonadota</taxon>
        <taxon>Alphaproteobacteria</taxon>
        <taxon>Hyphomicrobiales</taxon>
        <taxon>Phyllobacteriaceae</taxon>
        <taxon>Neomesorhizobium</taxon>
    </lineage>
</organism>
<dbReference type="InterPro" id="IPR002559">
    <property type="entry name" value="Transposase_11"/>
</dbReference>
<dbReference type="Pfam" id="PF01609">
    <property type="entry name" value="DDE_Tnp_1"/>
    <property type="match status" value="1"/>
</dbReference>
<dbReference type="EMBL" id="FOSL01000008">
    <property type="protein sequence ID" value="SFK54650.1"/>
    <property type="molecule type" value="Genomic_DNA"/>
</dbReference>
<dbReference type="InterPro" id="IPR025161">
    <property type="entry name" value="IS402-like_dom"/>
</dbReference>
<feature type="domain" description="Insertion element IS402-like" evidence="2">
    <location>
        <begin position="22"/>
        <end position="93"/>
    </location>
</feature>
<evidence type="ECO:0000313" key="4">
    <source>
        <dbReference type="Proteomes" id="UP000323300"/>
    </source>
</evidence>
<feature type="domain" description="Transposase IS4-like" evidence="1">
    <location>
        <begin position="111"/>
        <end position="260"/>
    </location>
</feature>
<reference evidence="3 4" key="1">
    <citation type="submission" date="2016-10" db="EMBL/GenBank/DDBJ databases">
        <authorList>
            <person name="Varghese N."/>
            <person name="Submissions S."/>
        </authorList>
    </citation>
    <scope>NUCLEOTIDE SEQUENCE [LARGE SCALE GENOMIC DNA]</scope>
    <source>
        <strain evidence="3 4">DSM 21822</strain>
    </source>
</reference>